<dbReference type="EMBL" id="JACEIK010000184">
    <property type="protein sequence ID" value="MCD7451887.1"/>
    <property type="molecule type" value="Genomic_DNA"/>
</dbReference>
<organism evidence="1 2">
    <name type="scientific">Datura stramonium</name>
    <name type="common">Jimsonweed</name>
    <name type="synonym">Common thornapple</name>
    <dbReference type="NCBI Taxonomy" id="4076"/>
    <lineage>
        <taxon>Eukaryota</taxon>
        <taxon>Viridiplantae</taxon>
        <taxon>Streptophyta</taxon>
        <taxon>Embryophyta</taxon>
        <taxon>Tracheophyta</taxon>
        <taxon>Spermatophyta</taxon>
        <taxon>Magnoliopsida</taxon>
        <taxon>eudicotyledons</taxon>
        <taxon>Gunneridae</taxon>
        <taxon>Pentapetalae</taxon>
        <taxon>asterids</taxon>
        <taxon>lamiids</taxon>
        <taxon>Solanales</taxon>
        <taxon>Solanaceae</taxon>
        <taxon>Solanoideae</taxon>
        <taxon>Datureae</taxon>
        <taxon>Datura</taxon>
    </lineage>
</organism>
<protein>
    <recommendedName>
        <fullName evidence="3">SAP domain-containing protein</fullName>
    </recommendedName>
</protein>
<sequence length="123" mass="14094">MGAPDLRSRLMMVEGSLRRKRNLMLSGRLLRDQVPLWYVLKGSILWPRVAKVNDQSQPQWEMMSRRGLLTSGNKRSLIASLSSKVNLVLPTKRLCADLLLLRQFSGRPAAMLPFIRWTIPHLS</sequence>
<gene>
    <name evidence="1" type="ORF">HAX54_013811</name>
</gene>
<evidence type="ECO:0000313" key="2">
    <source>
        <dbReference type="Proteomes" id="UP000823775"/>
    </source>
</evidence>
<accession>A0ABS8RYK1</accession>
<name>A0ABS8RYK1_DATST</name>
<proteinExistence type="predicted"/>
<dbReference type="Proteomes" id="UP000823775">
    <property type="component" value="Unassembled WGS sequence"/>
</dbReference>
<keyword evidence="2" id="KW-1185">Reference proteome</keyword>
<reference evidence="1 2" key="1">
    <citation type="journal article" date="2021" name="BMC Genomics">
        <title>Datura genome reveals duplications of psychoactive alkaloid biosynthetic genes and high mutation rate following tissue culture.</title>
        <authorList>
            <person name="Rajewski A."/>
            <person name="Carter-House D."/>
            <person name="Stajich J."/>
            <person name="Litt A."/>
        </authorList>
    </citation>
    <scope>NUCLEOTIDE SEQUENCE [LARGE SCALE GENOMIC DNA]</scope>
    <source>
        <strain evidence="1">AR-01</strain>
    </source>
</reference>
<evidence type="ECO:0008006" key="3">
    <source>
        <dbReference type="Google" id="ProtNLM"/>
    </source>
</evidence>
<evidence type="ECO:0000313" key="1">
    <source>
        <dbReference type="EMBL" id="MCD7451887.1"/>
    </source>
</evidence>
<comment type="caution">
    <text evidence="1">The sequence shown here is derived from an EMBL/GenBank/DDBJ whole genome shotgun (WGS) entry which is preliminary data.</text>
</comment>